<dbReference type="InterPro" id="IPR034035">
    <property type="entry name" value="Astacin-like_dom"/>
</dbReference>
<dbReference type="GO" id="GO:0005576">
    <property type="term" value="C:extracellular region"/>
    <property type="evidence" value="ECO:0007669"/>
    <property type="project" value="UniProtKB-SubCell"/>
</dbReference>
<evidence type="ECO:0000256" key="15">
    <source>
        <dbReference type="PROSITE-ProRule" id="PRU01005"/>
    </source>
</evidence>
<evidence type="ECO:0000256" key="16">
    <source>
        <dbReference type="PROSITE-ProRule" id="PRU01211"/>
    </source>
</evidence>
<evidence type="ECO:0000256" key="9">
    <source>
        <dbReference type="ARBA" id="ARBA00022833"/>
    </source>
</evidence>
<dbReference type="SUPFAM" id="SSF49854">
    <property type="entry name" value="Spermadhesin, CUB domain"/>
    <property type="match status" value="1"/>
</dbReference>
<evidence type="ECO:0000256" key="1">
    <source>
        <dbReference type="ARBA" id="ARBA00002657"/>
    </source>
</evidence>
<comment type="caution">
    <text evidence="15">Lacks conserved residue(s) required for the propagation of feature annotation.</text>
</comment>
<evidence type="ECO:0000256" key="2">
    <source>
        <dbReference type="ARBA" id="ARBA00004613"/>
    </source>
</evidence>
<dbReference type="PRINTS" id="PR00480">
    <property type="entry name" value="ASTACIN"/>
</dbReference>
<evidence type="ECO:0000259" key="19">
    <source>
        <dbReference type="PROSITE" id="PS51670"/>
    </source>
</evidence>
<dbReference type="PIRSF" id="PIRSF036365">
    <property type="entry name" value="Astacin_nematoda"/>
    <property type="match status" value="1"/>
</dbReference>
<feature type="domain" description="CUB" evidence="18">
    <location>
        <begin position="387"/>
        <end position="506"/>
    </location>
</feature>
<organism evidence="21 22">
    <name type="scientific">Trichostrongylus colubriformis</name>
    <name type="common">Black scour worm</name>
    <dbReference type="NCBI Taxonomy" id="6319"/>
    <lineage>
        <taxon>Eukaryota</taxon>
        <taxon>Metazoa</taxon>
        <taxon>Ecdysozoa</taxon>
        <taxon>Nematoda</taxon>
        <taxon>Chromadorea</taxon>
        <taxon>Rhabditida</taxon>
        <taxon>Rhabditina</taxon>
        <taxon>Rhabditomorpha</taxon>
        <taxon>Strongyloidea</taxon>
        <taxon>Trichostrongylidae</taxon>
        <taxon>Trichostrongylus</taxon>
    </lineage>
</organism>
<dbReference type="PANTHER" id="PTHR10127:SF780">
    <property type="entry name" value="METALLOENDOPEPTIDASE"/>
    <property type="match status" value="1"/>
</dbReference>
<comment type="function">
    <text evidence="1">Metalloprotease.</text>
</comment>
<evidence type="ECO:0000256" key="4">
    <source>
        <dbReference type="ARBA" id="ARBA00022536"/>
    </source>
</evidence>
<dbReference type="PANTHER" id="PTHR10127">
    <property type="entry name" value="DISCOIDIN, CUB, EGF, LAMININ , AND ZINC METALLOPROTEASE DOMAIN CONTAINING"/>
    <property type="match status" value="1"/>
</dbReference>
<feature type="binding site" evidence="16">
    <location>
        <position position="240"/>
    </location>
    <ligand>
        <name>Zn(2+)</name>
        <dbReference type="ChEBI" id="CHEBI:29105"/>
        <note>catalytic</note>
    </ligand>
</feature>
<gene>
    <name evidence="21" type="ORF">GCK32_002646</name>
</gene>
<feature type="binding site" evidence="16">
    <location>
        <position position="244"/>
    </location>
    <ligand>
        <name>Zn(2+)</name>
        <dbReference type="ChEBI" id="CHEBI:29105"/>
        <note>catalytic</note>
    </ligand>
</feature>
<comment type="caution">
    <text evidence="21">The sequence shown here is derived from an EMBL/GenBank/DDBJ whole genome shotgun (WGS) entry which is preliminary data.</text>
</comment>
<accession>A0AAN8FNE5</accession>
<dbReference type="SMART" id="SM00235">
    <property type="entry name" value="ZnMc"/>
    <property type="match status" value="1"/>
</dbReference>
<feature type="active site" evidence="16">
    <location>
        <position position="241"/>
    </location>
</feature>
<protein>
    <recommendedName>
        <fullName evidence="14">Zinc metalloproteinase</fullName>
    </recommendedName>
</protein>
<dbReference type="PROSITE" id="PS01180">
    <property type="entry name" value="CUB"/>
    <property type="match status" value="1"/>
</dbReference>
<feature type="domain" description="Peptidase M12A" evidence="20">
    <location>
        <begin position="148"/>
        <end position="344"/>
    </location>
</feature>
<sequence>MRLILLTLLLIVVVDSSLLDKAKGLLTSGRNIGQKFKNATIQQVKKLFDKTPFLKTREKLRSLKGKMLKALQLTSAMAKSLGERLKKWLPFKRDRVRTNGDNINEINAHGNVSKIFYQGDIGLSENQTKEVIEEIEELSNSSSRAKRQAFKDIFHPQGLWKQGVNFFFHSSATDAMKNAFLKAAKWWEKDTCIDFIENENAYDRIMVFKQDGCWSSVGKKGGLQRLSLGDGCEVVCTTAHEIGHALGFWHTQSRTDRDEYVTINIKNVEEDFIDQFNKETTRTNYNYGMKYDYGSIMHYGATTGSLNEDEPTLVPFDINYRQTLGSPFISFIELSMLNEHYGCKGRCIPSISAKCQMGGFPHPRNCSKCICPGGYGGDLCTERPSGCGRTIQASPAWEKLEDAIGLGGKEQQEFETCWYWIESPEGTNIEVKILYFTKGVSVDGCAYAGVEIKTNEDQTMTGYRFCSPDAAGTTLRSHSNRVPVMTFNRIGTTRVVLEFRHVPSSKPTESEPSSPVSATTKELLGVSTMKPSGAIITDSPVKTGSGFRCVDNSSCLSLVKTGFCTGTLSAATKMKVCPKSCGFC</sequence>
<evidence type="ECO:0000256" key="11">
    <source>
        <dbReference type="ARBA" id="ARBA00023145"/>
    </source>
</evidence>
<dbReference type="PROSITE" id="PS51670">
    <property type="entry name" value="SHKT"/>
    <property type="match status" value="1"/>
</dbReference>
<reference evidence="21 22" key="1">
    <citation type="submission" date="2019-10" db="EMBL/GenBank/DDBJ databases">
        <title>Assembly and Annotation for the nematode Trichostrongylus colubriformis.</title>
        <authorList>
            <person name="Martin J."/>
        </authorList>
    </citation>
    <scope>NUCLEOTIDE SEQUENCE [LARGE SCALE GENOMIC DNA]</scope>
    <source>
        <strain evidence="21">G859</strain>
        <tissue evidence="21">Whole worm</tissue>
    </source>
</reference>
<keyword evidence="7 14" id="KW-0732">Signal</keyword>
<dbReference type="SUPFAM" id="SSF55486">
    <property type="entry name" value="Metalloproteases ('zincins'), catalytic domain"/>
    <property type="match status" value="1"/>
</dbReference>
<proteinExistence type="predicted"/>
<feature type="binding site" evidence="16">
    <location>
        <position position="250"/>
    </location>
    <ligand>
        <name>Zn(2+)</name>
        <dbReference type="ChEBI" id="CHEBI:29105"/>
        <note>catalytic</note>
    </ligand>
</feature>
<evidence type="ECO:0000256" key="14">
    <source>
        <dbReference type="PIRNR" id="PIRNR036365"/>
    </source>
</evidence>
<evidence type="ECO:0000256" key="17">
    <source>
        <dbReference type="RuleBase" id="RU361183"/>
    </source>
</evidence>
<dbReference type="PROSITE" id="PS51864">
    <property type="entry name" value="ASTACIN"/>
    <property type="match status" value="1"/>
</dbReference>
<comment type="cofactor">
    <cofactor evidence="16 17">
        <name>Zn(2+)</name>
        <dbReference type="ChEBI" id="CHEBI:29105"/>
    </cofactor>
    <text evidence="16 17">Binds 1 zinc ion per subunit.</text>
</comment>
<evidence type="ECO:0000256" key="8">
    <source>
        <dbReference type="ARBA" id="ARBA00022801"/>
    </source>
</evidence>
<evidence type="ECO:0000256" key="5">
    <source>
        <dbReference type="ARBA" id="ARBA00022670"/>
    </source>
</evidence>
<evidence type="ECO:0000256" key="7">
    <source>
        <dbReference type="ARBA" id="ARBA00022729"/>
    </source>
</evidence>
<feature type="chain" id="PRO_5042671460" description="Zinc metalloproteinase" evidence="14 17">
    <location>
        <begin position="17"/>
        <end position="584"/>
    </location>
</feature>
<evidence type="ECO:0000259" key="18">
    <source>
        <dbReference type="PROSITE" id="PS01180"/>
    </source>
</evidence>
<keyword evidence="6 16" id="KW-0479">Metal-binding</keyword>
<comment type="subcellular location">
    <subcellularLocation>
        <location evidence="2 14">Secreted</location>
    </subcellularLocation>
</comment>
<evidence type="ECO:0000256" key="10">
    <source>
        <dbReference type="ARBA" id="ARBA00023049"/>
    </source>
</evidence>
<dbReference type="InterPro" id="IPR035914">
    <property type="entry name" value="Sperma_CUB_dom_sf"/>
</dbReference>
<evidence type="ECO:0000259" key="20">
    <source>
        <dbReference type="PROSITE" id="PS51864"/>
    </source>
</evidence>
<dbReference type="Gene3D" id="3.40.390.10">
    <property type="entry name" value="Collagenase (Catalytic Domain)"/>
    <property type="match status" value="1"/>
</dbReference>
<keyword evidence="22" id="KW-1185">Reference proteome</keyword>
<keyword evidence="11" id="KW-0865">Zymogen</keyword>
<evidence type="ECO:0000313" key="22">
    <source>
        <dbReference type="Proteomes" id="UP001331761"/>
    </source>
</evidence>
<dbReference type="InterPro" id="IPR003582">
    <property type="entry name" value="ShKT_dom"/>
</dbReference>
<dbReference type="InterPro" id="IPR001506">
    <property type="entry name" value="Peptidase_M12A"/>
</dbReference>
<dbReference type="Proteomes" id="UP001331761">
    <property type="component" value="Unassembled WGS sequence"/>
</dbReference>
<evidence type="ECO:0000256" key="3">
    <source>
        <dbReference type="ARBA" id="ARBA00022525"/>
    </source>
</evidence>
<dbReference type="Gene3D" id="1.10.10.1940">
    <property type="match status" value="1"/>
</dbReference>
<dbReference type="AlphaFoldDB" id="A0AAN8FNE5"/>
<evidence type="ECO:0000256" key="12">
    <source>
        <dbReference type="ARBA" id="ARBA00023157"/>
    </source>
</evidence>
<dbReference type="GO" id="GO:0018996">
    <property type="term" value="P:molting cycle, collagen and cuticulin-based cuticle"/>
    <property type="evidence" value="ECO:0007669"/>
    <property type="project" value="InterPro"/>
</dbReference>
<keyword evidence="5 16" id="KW-0645">Protease</keyword>
<dbReference type="Pfam" id="PF01400">
    <property type="entry name" value="Astacin"/>
    <property type="match status" value="1"/>
</dbReference>
<keyword evidence="8 16" id="KW-0378">Hydrolase</keyword>
<dbReference type="EMBL" id="WIXE01010488">
    <property type="protein sequence ID" value="KAK5977532.1"/>
    <property type="molecule type" value="Genomic_DNA"/>
</dbReference>
<dbReference type="InterPro" id="IPR024079">
    <property type="entry name" value="MetalloPept_cat_dom_sf"/>
</dbReference>
<dbReference type="CDD" id="cd04280">
    <property type="entry name" value="ZnMc_astacin_like"/>
    <property type="match status" value="1"/>
</dbReference>
<dbReference type="InterPro" id="IPR006026">
    <property type="entry name" value="Peptidase_Metallo"/>
</dbReference>
<evidence type="ECO:0000256" key="13">
    <source>
        <dbReference type="ARBA" id="ARBA00023180"/>
    </source>
</evidence>
<dbReference type="InterPro" id="IPR000859">
    <property type="entry name" value="CUB_dom"/>
</dbReference>
<keyword evidence="4" id="KW-0245">EGF-like domain</keyword>
<evidence type="ECO:0000256" key="6">
    <source>
        <dbReference type="ARBA" id="ARBA00022723"/>
    </source>
</evidence>
<keyword evidence="13" id="KW-0325">Glycoprotein</keyword>
<dbReference type="InterPro" id="IPR017050">
    <property type="entry name" value="Metallopeptidase_nem"/>
</dbReference>
<name>A0AAN8FNE5_TRICO</name>
<dbReference type="GO" id="GO:0008270">
    <property type="term" value="F:zinc ion binding"/>
    <property type="evidence" value="ECO:0007669"/>
    <property type="project" value="UniProtKB-UniRule"/>
</dbReference>
<keyword evidence="10 16" id="KW-0482">Metalloprotease</keyword>
<feature type="signal peptide" evidence="14 17">
    <location>
        <begin position="1"/>
        <end position="16"/>
    </location>
</feature>
<keyword evidence="9 16" id="KW-0862">Zinc</keyword>
<keyword evidence="3 14" id="KW-0964">Secreted</keyword>
<dbReference type="GO" id="GO:0006508">
    <property type="term" value="P:proteolysis"/>
    <property type="evidence" value="ECO:0007669"/>
    <property type="project" value="UniProtKB-KW"/>
</dbReference>
<keyword evidence="12" id="KW-1015">Disulfide bond</keyword>
<feature type="domain" description="ShKT" evidence="19">
    <location>
        <begin position="549"/>
        <end position="584"/>
    </location>
</feature>
<evidence type="ECO:0000313" key="21">
    <source>
        <dbReference type="EMBL" id="KAK5977532.1"/>
    </source>
</evidence>
<dbReference type="GO" id="GO:0004222">
    <property type="term" value="F:metalloendopeptidase activity"/>
    <property type="evidence" value="ECO:0007669"/>
    <property type="project" value="UniProtKB-UniRule"/>
</dbReference>